<evidence type="ECO:0000313" key="1">
    <source>
        <dbReference type="EMBL" id="KAF2261961.1"/>
    </source>
</evidence>
<protein>
    <submittedName>
        <fullName evidence="1">Uncharacterized protein</fullName>
    </submittedName>
</protein>
<proteinExistence type="predicted"/>
<dbReference type="AlphaFoldDB" id="A0A9P4K4J9"/>
<accession>A0A9P4K4J9</accession>
<dbReference type="Proteomes" id="UP000800093">
    <property type="component" value="Unassembled WGS sequence"/>
</dbReference>
<comment type="caution">
    <text evidence="1">The sequence shown here is derived from an EMBL/GenBank/DDBJ whole genome shotgun (WGS) entry which is preliminary data.</text>
</comment>
<evidence type="ECO:0000313" key="2">
    <source>
        <dbReference type="Proteomes" id="UP000800093"/>
    </source>
</evidence>
<reference evidence="2" key="1">
    <citation type="journal article" date="2020" name="Stud. Mycol.">
        <title>101 Dothideomycetes genomes: A test case for predicting lifestyles and emergence of pathogens.</title>
        <authorList>
            <person name="Haridas S."/>
            <person name="Albert R."/>
            <person name="Binder M."/>
            <person name="Bloem J."/>
            <person name="LaButti K."/>
            <person name="Salamov A."/>
            <person name="Andreopoulos B."/>
            <person name="Baker S."/>
            <person name="Barry K."/>
            <person name="Bills G."/>
            <person name="Bluhm B."/>
            <person name="Cannon C."/>
            <person name="Castanera R."/>
            <person name="Culley D."/>
            <person name="Daum C."/>
            <person name="Ezra D."/>
            <person name="Gonzalez J."/>
            <person name="Henrissat B."/>
            <person name="Kuo A."/>
            <person name="Liang C."/>
            <person name="Lipzen A."/>
            <person name="Lutzoni F."/>
            <person name="Magnuson J."/>
            <person name="Mondo S."/>
            <person name="Nolan M."/>
            <person name="Ohm R."/>
            <person name="Pangilinan J."/>
            <person name="Park H.-J."/>
            <person name="Ramirez L."/>
            <person name="Alfaro M."/>
            <person name="Sun H."/>
            <person name="Tritt A."/>
            <person name="Yoshinaga Y."/>
            <person name="Zwiers L.-H."/>
            <person name="Turgeon B."/>
            <person name="Goodwin S."/>
            <person name="Spatafora J."/>
            <person name="Crous P."/>
            <person name="Grigoriev I."/>
        </authorList>
    </citation>
    <scope>NUCLEOTIDE SEQUENCE [LARGE SCALE GENOMIC DNA]</scope>
    <source>
        <strain evidence="2">CBS 304.66</strain>
    </source>
</reference>
<sequence>MTFLSSATITIIPFFPRTFSVTDRPTLPQTPRVRQCPTSEPCAWGHIPSALSENEAVLIPNQLEAYIGVITFRIRCKKESPCTAIGGLTFFYEITKHSEELLNLGMRFLIFARLSWLALNSGLSRLNIAQSLIFDELNIKPMVSVL</sequence>
<gene>
    <name evidence="1" type="ORF">CC78DRAFT_327942</name>
</gene>
<dbReference type="EMBL" id="ML986646">
    <property type="protein sequence ID" value="KAF2261961.1"/>
    <property type="molecule type" value="Genomic_DNA"/>
</dbReference>
<name>A0A9P4K4J9_9PLEO</name>
<organism evidence="1 2">
    <name type="scientific">Lojkania enalia</name>
    <dbReference type="NCBI Taxonomy" id="147567"/>
    <lineage>
        <taxon>Eukaryota</taxon>
        <taxon>Fungi</taxon>
        <taxon>Dikarya</taxon>
        <taxon>Ascomycota</taxon>
        <taxon>Pezizomycotina</taxon>
        <taxon>Dothideomycetes</taxon>
        <taxon>Pleosporomycetidae</taxon>
        <taxon>Pleosporales</taxon>
        <taxon>Pleosporales incertae sedis</taxon>
        <taxon>Lojkania</taxon>
    </lineage>
</organism>
<keyword evidence="2" id="KW-1185">Reference proteome</keyword>